<protein>
    <recommendedName>
        <fullName evidence="2">[acyl-carrier-protein] S-malonyltransferase</fullName>
        <ecNumber evidence="2">2.3.1.39</ecNumber>
    </recommendedName>
</protein>
<comment type="catalytic activity">
    <reaction evidence="5">
        <text>holo-[ACP] + malonyl-CoA = malonyl-[ACP] + CoA</text>
        <dbReference type="Rhea" id="RHEA:41792"/>
        <dbReference type="Rhea" id="RHEA-COMP:9623"/>
        <dbReference type="Rhea" id="RHEA-COMP:9685"/>
        <dbReference type="ChEBI" id="CHEBI:57287"/>
        <dbReference type="ChEBI" id="CHEBI:57384"/>
        <dbReference type="ChEBI" id="CHEBI:64479"/>
        <dbReference type="ChEBI" id="CHEBI:78449"/>
        <dbReference type="EC" id="2.3.1.39"/>
    </reaction>
</comment>
<feature type="domain" description="Malonyl-CoA:ACP transacylase (MAT)" evidence="6">
    <location>
        <begin position="13"/>
        <end position="308"/>
    </location>
</feature>
<dbReference type="SUPFAM" id="SSF52151">
    <property type="entry name" value="FabD/lysophospholipase-like"/>
    <property type="match status" value="1"/>
</dbReference>
<dbReference type="InterPro" id="IPR024925">
    <property type="entry name" value="Malonyl_CoA-ACP_transAc"/>
</dbReference>
<dbReference type="PIRSF" id="PIRSF000446">
    <property type="entry name" value="Mct"/>
    <property type="match status" value="1"/>
</dbReference>
<evidence type="ECO:0000256" key="1">
    <source>
        <dbReference type="ARBA" id="ARBA00008217"/>
    </source>
</evidence>
<comment type="similarity">
    <text evidence="1">Belongs to the FabD family.</text>
</comment>
<dbReference type="GO" id="GO:0006633">
    <property type="term" value="P:fatty acid biosynthetic process"/>
    <property type="evidence" value="ECO:0007669"/>
    <property type="project" value="TreeGrafter"/>
</dbReference>
<dbReference type="InterPro" id="IPR001227">
    <property type="entry name" value="Ac_transferase_dom_sf"/>
</dbReference>
<evidence type="ECO:0000256" key="3">
    <source>
        <dbReference type="ARBA" id="ARBA00022679"/>
    </source>
</evidence>
<reference evidence="7" key="1">
    <citation type="submission" date="2018-06" db="EMBL/GenBank/DDBJ databases">
        <authorList>
            <person name="Zhirakovskaya E."/>
        </authorList>
    </citation>
    <scope>NUCLEOTIDE SEQUENCE</scope>
</reference>
<proteinExistence type="inferred from homology"/>
<dbReference type="InterPro" id="IPR016036">
    <property type="entry name" value="Malonyl_transacylase_ACP-bd"/>
</dbReference>
<dbReference type="Pfam" id="PF00698">
    <property type="entry name" value="Acyl_transf_1"/>
    <property type="match status" value="1"/>
</dbReference>
<dbReference type="Gene3D" id="3.30.70.250">
    <property type="entry name" value="Malonyl-CoA ACP transacylase, ACP-binding"/>
    <property type="match status" value="1"/>
</dbReference>
<evidence type="ECO:0000256" key="4">
    <source>
        <dbReference type="ARBA" id="ARBA00023315"/>
    </source>
</evidence>
<dbReference type="NCBIfam" id="TIGR00128">
    <property type="entry name" value="fabD"/>
    <property type="match status" value="1"/>
</dbReference>
<dbReference type="SMART" id="SM00827">
    <property type="entry name" value="PKS_AT"/>
    <property type="match status" value="1"/>
</dbReference>
<organism evidence="7">
    <name type="scientific">hydrothermal vent metagenome</name>
    <dbReference type="NCBI Taxonomy" id="652676"/>
    <lineage>
        <taxon>unclassified sequences</taxon>
        <taxon>metagenomes</taxon>
        <taxon>ecological metagenomes</taxon>
    </lineage>
</organism>
<evidence type="ECO:0000256" key="2">
    <source>
        <dbReference type="ARBA" id="ARBA00013258"/>
    </source>
</evidence>
<dbReference type="FunFam" id="3.30.70.250:FF:000001">
    <property type="entry name" value="Malonyl CoA-acyl carrier protein transacylase"/>
    <property type="match status" value="1"/>
</dbReference>
<evidence type="ECO:0000256" key="5">
    <source>
        <dbReference type="ARBA" id="ARBA00048462"/>
    </source>
</evidence>
<evidence type="ECO:0000313" key="7">
    <source>
        <dbReference type="EMBL" id="VAW77106.1"/>
    </source>
</evidence>
<sequence length="320" mass="33728">MSESNLCADFAMVFPGQGSQSVGMLAALANDFPAVTETFSAASAALGYDLWERVQQGPAELLNQTACTQPAMLAAGVASWRCWQTKTERLPAIMAGHSLGEYTALVCAGALDFVDAVGLVEKRGHYMQNAVPDGQGAMAAILGLDDDQVRQLCVEAAEGEVVSAVNFNSPGQVVIAGQLAAVERAMKLAKTVGAKRALALPVSVPSHCSLMQPAAELFAQDLAEVVVNMPSIPVLHNVDAGRKETTDAIRAALVAQLYQPVRWVEIVRAMHAAGALKVLEMGPGKVLAGLNKRIEKTMPGIAVQTAADIDNMLSEFMEGR</sequence>
<dbReference type="InterPro" id="IPR004410">
    <property type="entry name" value="Malonyl_CoA-ACP_transAc_FabD"/>
</dbReference>
<dbReference type="PANTHER" id="PTHR42681:SF1">
    <property type="entry name" value="MALONYL-COA-ACYL CARRIER PROTEIN TRANSACYLASE, MITOCHONDRIAL"/>
    <property type="match status" value="1"/>
</dbReference>
<evidence type="ECO:0000259" key="6">
    <source>
        <dbReference type="SMART" id="SM00827"/>
    </source>
</evidence>
<dbReference type="EC" id="2.3.1.39" evidence="2"/>
<dbReference type="GO" id="GO:0004314">
    <property type="term" value="F:[acyl-carrier-protein] S-malonyltransferase activity"/>
    <property type="evidence" value="ECO:0007669"/>
    <property type="project" value="UniProtKB-EC"/>
</dbReference>
<dbReference type="SUPFAM" id="SSF55048">
    <property type="entry name" value="Probable ACP-binding domain of malonyl-CoA ACP transacylase"/>
    <property type="match status" value="1"/>
</dbReference>
<dbReference type="EMBL" id="UOFK01000110">
    <property type="protein sequence ID" value="VAW77106.1"/>
    <property type="molecule type" value="Genomic_DNA"/>
</dbReference>
<dbReference type="GO" id="GO:0005829">
    <property type="term" value="C:cytosol"/>
    <property type="evidence" value="ECO:0007669"/>
    <property type="project" value="TreeGrafter"/>
</dbReference>
<keyword evidence="3 7" id="KW-0808">Transferase</keyword>
<dbReference type="InterPro" id="IPR016035">
    <property type="entry name" value="Acyl_Trfase/lysoPLipase"/>
</dbReference>
<accession>A0A3B0Z8T4</accession>
<gene>
    <name evidence="7" type="ORF">MNBD_GAMMA13-997</name>
</gene>
<dbReference type="InterPro" id="IPR050858">
    <property type="entry name" value="Mal-CoA-ACP_Trans/PKS_FabD"/>
</dbReference>
<dbReference type="PANTHER" id="PTHR42681">
    <property type="entry name" value="MALONYL-COA-ACYL CARRIER PROTEIN TRANSACYLASE, MITOCHONDRIAL"/>
    <property type="match status" value="1"/>
</dbReference>
<dbReference type="InterPro" id="IPR014043">
    <property type="entry name" value="Acyl_transferase_dom"/>
</dbReference>
<dbReference type="AlphaFoldDB" id="A0A3B0Z8T4"/>
<name>A0A3B0Z8T4_9ZZZZ</name>
<keyword evidence="4 7" id="KW-0012">Acyltransferase</keyword>
<dbReference type="Gene3D" id="3.40.366.10">
    <property type="entry name" value="Malonyl-Coenzyme A Acyl Carrier Protein, domain 2"/>
    <property type="match status" value="1"/>
</dbReference>